<organism evidence="4 5">
    <name type="scientific">Porphyromonas gingivicanis</name>
    <dbReference type="NCBI Taxonomy" id="266762"/>
    <lineage>
        <taxon>Bacteria</taxon>
        <taxon>Pseudomonadati</taxon>
        <taxon>Bacteroidota</taxon>
        <taxon>Bacteroidia</taxon>
        <taxon>Bacteroidales</taxon>
        <taxon>Porphyromonadaceae</taxon>
        <taxon>Porphyromonas</taxon>
    </lineage>
</organism>
<dbReference type="CDD" id="cd00609">
    <property type="entry name" value="AAT_like"/>
    <property type="match status" value="1"/>
</dbReference>
<dbReference type="PANTHER" id="PTHR42885:SF1">
    <property type="entry name" value="THREONINE-PHOSPHATE DECARBOXYLASE"/>
    <property type="match status" value="1"/>
</dbReference>
<dbReference type="Gene3D" id="3.40.640.10">
    <property type="entry name" value="Type I PLP-dependent aspartate aminotransferase-like (Major domain)"/>
    <property type="match status" value="1"/>
</dbReference>
<keyword evidence="5" id="KW-1185">Reference proteome</keyword>
<proteinExistence type="predicted"/>
<evidence type="ECO:0000313" key="4">
    <source>
        <dbReference type="EMBL" id="KGN97558.1"/>
    </source>
</evidence>
<gene>
    <name evidence="4" type="ORF">HQ36_06640</name>
</gene>
<evidence type="ECO:0000313" key="5">
    <source>
        <dbReference type="Proteomes" id="UP000030134"/>
    </source>
</evidence>
<feature type="domain" description="Aminotransferase class I/classII large" evidence="3">
    <location>
        <begin position="18"/>
        <end position="336"/>
    </location>
</feature>
<comment type="caution">
    <text evidence="4">The sequence shown here is derived from an EMBL/GenBank/DDBJ whole genome shotgun (WGS) entry which is preliminary data.</text>
</comment>
<evidence type="ECO:0000256" key="2">
    <source>
        <dbReference type="ARBA" id="ARBA00022898"/>
    </source>
</evidence>
<name>A0A0A2G2Q3_9PORP</name>
<evidence type="ECO:0000259" key="3">
    <source>
        <dbReference type="Pfam" id="PF00155"/>
    </source>
</evidence>
<dbReference type="Proteomes" id="UP000030134">
    <property type="component" value="Unassembled WGS sequence"/>
</dbReference>
<dbReference type="eggNOG" id="COG0079">
    <property type="taxonomic scope" value="Bacteria"/>
</dbReference>
<dbReference type="GO" id="GO:0030170">
    <property type="term" value="F:pyridoxal phosphate binding"/>
    <property type="evidence" value="ECO:0007669"/>
    <property type="project" value="InterPro"/>
</dbReference>
<dbReference type="Pfam" id="PF00155">
    <property type="entry name" value="Aminotran_1_2"/>
    <property type="match status" value="1"/>
</dbReference>
<dbReference type="SUPFAM" id="SSF53383">
    <property type="entry name" value="PLP-dependent transferases"/>
    <property type="match status" value="1"/>
</dbReference>
<dbReference type="OrthoDB" id="9813612at2"/>
<comment type="cofactor">
    <cofactor evidence="1">
        <name>pyridoxal 5'-phosphate</name>
        <dbReference type="ChEBI" id="CHEBI:597326"/>
    </cofactor>
</comment>
<keyword evidence="2" id="KW-0663">Pyridoxal phosphate</keyword>
<protein>
    <submittedName>
        <fullName evidence="4">L-threonine-O-3-phosphate decarboxylase</fullName>
    </submittedName>
</protein>
<dbReference type="AlphaFoldDB" id="A0A0A2G2Q3"/>
<dbReference type="RefSeq" id="WP_036884580.1">
    <property type="nucleotide sequence ID" value="NZ_JQZW01000012.1"/>
</dbReference>
<reference evidence="4 5" key="1">
    <citation type="submission" date="2014-08" db="EMBL/GenBank/DDBJ databases">
        <title>Porphyromonas gingivicanis strain:COT-022_OH1391 Genome sequencing.</title>
        <authorList>
            <person name="Wallis C."/>
            <person name="Deusch O."/>
            <person name="O'Flynn C."/>
            <person name="Davis I."/>
            <person name="Jospin G."/>
            <person name="Darling A.E."/>
            <person name="Coil D.A."/>
            <person name="Alexiev A."/>
            <person name="Horsfall A."/>
            <person name="Kirkwood N."/>
            <person name="Harris S."/>
            <person name="Eisen J.A."/>
        </authorList>
    </citation>
    <scope>NUCLEOTIDE SEQUENCE [LARGE SCALE GENOMIC DNA]</scope>
    <source>
        <strain evidence="5">COT-022 OH1391</strain>
    </source>
</reference>
<evidence type="ECO:0000256" key="1">
    <source>
        <dbReference type="ARBA" id="ARBA00001933"/>
    </source>
</evidence>
<dbReference type="Gene3D" id="3.90.1150.10">
    <property type="entry name" value="Aspartate Aminotransferase, domain 1"/>
    <property type="match status" value="1"/>
</dbReference>
<accession>A0A0A2G2Q3</accession>
<dbReference type="InterPro" id="IPR015424">
    <property type="entry name" value="PyrdxlP-dep_Trfase"/>
</dbReference>
<dbReference type="EMBL" id="JQZW01000012">
    <property type="protein sequence ID" value="KGN97558.1"/>
    <property type="molecule type" value="Genomic_DNA"/>
</dbReference>
<dbReference type="InterPro" id="IPR004839">
    <property type="entry name" value="Aminotransferase_I/II_large"/>
</dbReference>
<dbReference type="InterPro" id="IPR015421">
    <property type="entry name" value="PyrdxlP-dep_Trfase_major"/>
</dbReference>
<sequence length="344" mass="39411">MIHVNSEEHCVENNRSLLNFSSTVWYGGDNQLLTEHLIQLLPESIQHYPEPDGATLRKMIARRHELSEQNIVITNGPTSAFYLIAQAFAGKKVLIPVPSFSDYEDAMRRYNFDIRLVSNLTPIEEWPLDEVDFCFLCTPNNPDGRIMSHSELIRLVSKHPNVNFIIDQAYANYTTTNLLKPGASKQYSNIITVWSFSHTYSIPGLRIGYIVANKSITEELSKYIIPWSVNTLAIEAAKYILIHPAQFTLPIRKWQRATQELISKLRAFDDLEVIPSETTFFLVRLKTGTAAQLRDYLLTNHNILVRDASNFHGLNESYIRITARDEETNNILVKAIEQWIAESK</sequence>
<dbReference type="InterPro" id="IPR015422">
    <property type="entry name" value="PyrdxlP-dep_Trfase_small"/>
</dbReference>
<dbReference type="PANTHER" id="PTHR42885">
    <property type="entry name" value="HISTIDINOL-PHOSPHATE AMINOTRANSFERASE-RELATED"/>
    <property type="match status" value="1"/>
</dbReference>
<dbReference type="STRING" id="266762.HQ36_06640"/>